<name>E4XMF0_OIKDI</name>
<keyword evidence="2" id="KW-1185">Reference proteome</keyword>
<protein>
    <submittedName>
        <fullName evidence="1">Uncharacterized protein</fullName>
    </submittedName>
</protein>
<proteinExistence type="predicted"/>
<dbReference type="Proteomes" id="UP000001307">
    <property type="component" value="Unassembled WGS sequence"/>
</dbReference>
<dbReference type="EMBL" id="FN653077">
    <property type="protein sequence ID" value="CBY11157.1"/>
    <property type="molecule type" value="Genomic_DNA"/>
</dbReference>
<accession>E4XMF0</accession>
<evidence type="ECO:0000313" key="2">
    <source>
        <dbReference type="Proteomes" id="UP000001307"/>
    </source>
</evidence>
<dbReference type="AlphaFoldDB" id="E4XMF0"/>
<reference evidence="1" key="1">
    <citation type="journal article" date="2010" name="Science">
        <title>Plasticity of animal genome architecture unmasked by rapid evolution of a pelagic tunicate.</title>
        <authorList>
            <person name="Denoeud F."/>
            <person name="Henriet S."/>
            <person name="Mungpakdee S."/>
            <person name="Aury J.M."/>
            <person name="Da Silva C."/>
            <person name="Brinkmann H."/>
            <person name="Mikhaleva J."/>
            <person name="Olsen L.C."/>
            <person name="Jubin C."/>
            <person name="Canestro C."/>
            <person name="Bouquet J.M."/>
            <person name="Danks G."/>
            <person name="Poulain J."/>
            <person name="Campsteijn C."/>
            <person name="Adamski M."/>
            <person name="Cross I."/>
            <person name="Yadetie F."/>
            <person name="Muffato M."/>
            <person name="Louis A."/>
            <person name="Butcher S."/>
            <person name="Tsagkogeorga G."/>
            <person name="Konrad A."/>
            <person name="Singh S."/>
            <person name="Jensen M.F."/>
            <person name="Cong E.H."/>
            <person name="Eikeseth-Otteraa H."/>
            <person name="Noel B."/>
            <person name="Anthouard V."/>
            <person name="Porcel B.M."/>
            <person name="Kachouri-Lafond R."/>
            <person name="Nishino A."/>
            <person name="Ugolini M."/>
            <person name="Chourrout P."/>
            <person name="Nishida H."/>
            <person name="Aasland R."/>
            <person name="Huzurbazar S."/>
            <person name="Westhof E."/>
            <person name="Delsuc F."/>
            <person name="Lehrach H."/>
            <person name="Reinhardt R."/>
            <person name="Weissenbach J."/>
            <person name="Roy S.W."/>
            <person name="Artiguenave F."/>
            <person name="Postlethwait J.H."/>
            <person name="Manak J.R."/>
            <person name="Thompson E.M."/>
            <person name="Jaillon O."/>
            <person name="Du Pasquier L."/>
            <person name="Boudinot P."/>
            <person name="Liberles D.A."/>
            <person name="Volff J.N."/>
            <person name="Philippe H."/>
            <person name="Lenhard B."/>
            <person name="Roest Crollius H."/>
            <person name="Wincker P."/>
            <person name="Chourrout D."/>
        </authorList>
    </citation>
    <scope>NUCLEOTIDE SEQUENCE [LARGE SCALE GENOMIC DNA]</scope>
</reference>
<dbReference type="InParanoid" id="E4XMF0"/>
<sequence>MVQKPVSTFAADSTHRYGGLGLYKNQPASVGCIDERHQKAETLSPTGWISLPNHQKRISVHSLVGLKSPRSPH</sequence>
<gene>
    <name evidence="1" type="ORF">GSOID_T00015340001</name>
</gene>
<organism evidence="1">
    <name type="scientific">Oikopleura dioica</name>
    <name type="common">Tunicate</name>
    <dbReference type="NCBI Taxonomy" id="34765"/>
    <lineage>
        <taxon>Eukaryota</taxon>
        <taxon>Metazoa</taxon>
        <taxon>Chordata</taxon>
        <taxon>Tunicata</taxon>
        <taxon>Appendicularia</taxon>
        <taxon>Copelata</taxon>
        <taxon>Oikopleuridae</taxon>
        <taxon>Oikopleura</taxon>
    </lineage>
</organism>
<evidence type="ECO:0000313" key="1">
    <source>
        <dbReference type="EMBL" id="CBY11157.1"/>
    </source>
</evidence>